<organism evidence="1 2">
    <name type="scientific">Paracerasibacillus soli</name>
    <dbReference type="NCBI Taxonomy" id="480284"/>
    <lineage>
        <taxon>Bacteria</taxon>
        <taxon>Bacillati</taxon>
        <taxon>Bacillota</taxon>
        <taxon>Bacilli</taxon>
        <taxon>Bacillales</taxon>
        <taxon>Bacillaceae</taxon>
        <taxon>Paracerasibacillus</taxon>
    </lineage>
</organism>
<dbReference type="EMBL" id="JAWDIQ010000002">
    <property type="protein sequence ID" value="MDY0409657.1"/>
    <property type="molecule type" value="Genomic_DNA"/>
</dbReference>
<reference evidence="1 2" key="1">
    <citation type="submission" date="2023-10" db="EMBL/GenBank/DDBJ databases">
        <title>Virgibacillus soli CC-YMP-6 genome.</title>
        <authorList>
            <person name="Miliotis G."/>
            <person name="Sengupta P."/>
            <person name="Hameed A."/>
            <person name="Chuvochina M."/>
            <person name="Mcdonagh F."/>
            <person name="Simpson A.C."/>
            <person name="Singh N.K."/>
            <person name="Rekha P.D."/>
            <person name="Raman K."/>
            <person name="Hugenholtz P."/>
            <person name="Venkateswaran K."/>
        </authorList>
    </citation>
    <scope>NUCLEOTIDE SEQUENCE [LARGE SCALE GENOMIC DNA]</scope>
    <source>
        <strain evidence="1 2">CC-YMP-6</strain>
    </source>
</reference>
<name>A0ABU5CTE4_9BACI</name>
<keyword evidence="2" id="KW-1185">Reference proteome</keyword>
<proteinExistence type="predicted"/>
<sequence>MVEDGWFNAEMMANQQQDPTDQLKILEQFTKDLKFTQTDDAFILELTADGDKVKEISSELMKEYMPQELMEQFNEIGQDMLDALTVKTLTYEMEFDKKTFDLKDLDMAMDMSFEIDGETLDINQEVKATYQSINSIDKIEIPQDV</sequence>
<evidence type="ECO:0000313" key="2">
    <source>
        <dbReference type="Proteomes" id="UP001275315"/>
    </source>
</evidence>
<dbReference type="RefSeq" id="WP_320380446.1">
    <property type="nucleotide sequence ID" value="NZ_JAWDIQ010000002.1"/>
</dbReference>
<accession>A0ABU5CTE4</accession>
<gene>
    <name evidence="1" type="ORF">RWD45_15130</name>
</gene>
<dbReference type="Pfam" id="PF20316">
    <property type="entry name" value="DUF6612"/>
    <property type="match status" value="1"/>
</dbReference>
<protein>
    <submittedName>
        <fullName evidence="1">DUF6612 family protein</fullName>
    </submittedName>
</protein>
<dbReference type="Proteomes" id="UP001275315">
    <property type="component" value="Unassembled WGS sequence"/>
</dbReference>
<comment type="caution">
    <text evidence="1">The sequence shown here is derived from an EMBL/GenBank/DDBJ whole genome shotgun (WGS) entry which is preliminary data.</text>
</comment>
<evidence type="ECO:0000313" key="1">
    <source>
        <dbReference type="EMBL" id="MDY0409657.1"/>
    </source>
</evidence>
<dbReference type="InterPro" id="IPR046720">
    <property type="entry name" value="DUF6612"/>
</dbReference>